<evidence type="ECO:0000256" key="1">
    <source>
        <dbReference type="PIRSR" id="PIRSR006487-1"/>
    </source>
</evidence>
<gene>
    <name evidence="3" type="ORF">SAMN02743940_1323</name>
</gene>
<dbReference type="InterPro" id="IPR029043">
    <property type="entry name" value="GcvT/YgfZ_C"/>
</dbReference>
<dbReference type="Gene3D" id="3.30.70.1400">
    <property type="entry name" value="Aminomethyltransferase beta-barrel domains"/>
    <property type="match status" value="1"/>
</dbReference>
<evidence type="ECO:0000313" key="3">
    <source>
        <dbReference type="EMBL" id="SIO22434.1"/>
    </source>
</evidence>
<evidence type="ECO:0000313" key="4">
    <source>
        <dbReference type="Proteomes" id="UP000185062"/>
    </source>
</evidence>
<dbReference type="Gene3D" id="2.40.30.160">
    <property type="match status" value="1"/>
</dbReference>
<evidence type="ECO:0000259" key="2">
    <source>
        <dbReference type="Pfam" id="PF01571"/>
    </source>
</evidence>
<dbReference type="STRING" id="44575.SAMN05216419_10389"/>
<dbReference type="eggNOG" id="COG0354">
    <property type="taxonomic scope" value="Bacteria"/>
</dbReference>
<accession>A0A1N6HRJ1</accession>
<sequence>MNPTWQIYLQSRNAVIEDNRVLHYGEDPAELRNTRIDTDTVMVDLSHFGLIRFSGEDAHTFLQSQLSCDIRQVNSNTAQYGSYCTPKGRILANFLLWQNNDFLMQLPADLCTTIQKRLSLFVLRAKVRLIDNSDTLIRIGIAGNNAAKLAEKTLGMPLDHHQHLGVIQNESISLLCYAPNRYEFVTSVEHAPTLWTHLSQYAKPVGTFLWDWLEIRAGIPTILPVTQEQFIPQMVNLDAINAISFKKGCYPGQEIVARTQYLGKIKRRMYLAHVASTQSIMAGDELFNTEMANQPCGKIVNAAPSPHDGTDVLAVIQISSIKAGSIHWQTPSGPTLEIIPLPYPLGE</sequence>
<dbReference type="EMBL" id="FSRO01000001">
    <property type="protein sequence ID" value="SIO22434.1"/>
    <property type="molecule type" value="Genomic_DNA"/>
</dbReference>
<dbReference type="PIRSF" id="PIRSF006487">
    <property type="entry name" value="GcvT"/>
    <property type="match status" value="1"/>
</dbReference>
<proteinExistence type="predicted"/>
<dbReference type="InterPro" id="IPR045179">
    <property type="entry name" value="YgfZ/GcvT"/>
</dbReference>
<dbReference type="Pfam" id="PF01571">
    <property type="entry name" value="GCV_T"/>
    <property type="match status" value="1"/>
</dbReference>
<dbReference type="InterPro" id="IPR017703">
    <property type="entry name" value="YgfZ/GCV_T_CS"/>
</dbReference>
<organism evidence="3 4">
    <name type="scientific">Nitrosomonas cryotolerans ATCC 49181</name>
    <dbReference type="NCBI Taxonomy" id="1131553"/>
    <lineage>
        <taxon>Bacteria</taxon>
        <taxon>Pseudomonadati</taxon>
        <taxon>Pseudomonadota</taxon>
        <taxon>Betaproteobacteria</taxon>
        <taxon>Nitrosomonadales</taxon>
        <taxon>Nitrosomonadaceae</taxon>
        <taxon>Nitrosomonas</taxon>
    </lineage>
</organism>
<dbReference type="AlphaFoldDB" id="A0A1N6HRJ1"/>
<dbReference type="SUPFAM" id="SSF103025">
    <property type="entry name" value="Folate-binding domain"/>
    <property type="match status" value="1"/>
</dbReference>
<feature type="binding site" evidence="1">
    <location>
        <position position="183"/>
    </location>
    <ligand>
        <name>substrate</name>
    </ligand>
</feature>
<dbReference type="Proteomes" id="UP000185062">
    <property type="component" value="Unassembled WGS sequence"/>
</dbReference>
<reference evidence="3 4" key="1">
    <citation type="submission" date="2016-12" db="EMBL/GenBank/DDBJ databases">
        <authorList>
            <person name="Song W.-J."/>
            <person name="Kurnit D.M."/>
        </authorList>
    </citation>
    <scope>NUCLEOTIDE SEQUENCE [LARGE SCALE GENOMIC DNA]</scope>
    <source>
        <strain evidence="3 4">ATCC 49181</strain>
    </source>
</reference>
<dbReference type="PANTHER" id="PTHR22602">
    <property type="entry name" value="TRANSFERASE CAF17, MITOCHONDRIAL-RELATED"/>
    <property type="match status" value="1"/>
</dbReference>
<protein>
    <recommendedName>
        <fullName evidence="2">GCVT N-terminal domain-containing protein</fullName>
    </recommendedName>
</protein>
<dbReference type="InterPro" id="IPR006222">
    <property type="entry name" value="GCVT_N"/>
</dbReference>
<name>A0A1N6HRJ1_9PROT</name>
<dbReference type="GO" id="GO:0016226">
    <property type="term" value="P:iron-sulfur cluster assembly"/>
    <property type="evidence" value="ECO:0007669"/>
    <property type="project" value="TreeGrafter"/>
</dbReference>
<keyword evidence="4" id="KW-1185">Reference proteome</keyword>
<dbReference type="PANTHER" id="PTHR22602:SF0">
    <property type="entry name" value="TRANSFERASE CAF17, MITOCHONDRIAL-RELATED"/>
    <property type="match status" value="1"/>
</dbReference>
<dbReference type="Gene3D" id="3.30.70.1630">
    <property type="match status" value="1"/>
</dbReference>
<dbReference type="SUPFAM" id="SSF101790">
    <property type="entry name" value="Aminomethyltransferase beta-barrel domain"/>
    <property type="match status" value="1"/>
</dbReference>
<dbReference type="RefSeq" id="WP_028462095.1">
    <property type="nucleotide sequence ID" value="NZ_FSRO01000001.1"/>
</dbReference>
<feature type="domain" description="GCVT N-terminal" evidence="2">
    <location>
        <begin position="38"/>
        <end position="202"/>
    </location>
</feature>
<dbReference type="NCBIfam" id="TIGR03317">
    <property type="entry name" value="ygfZ_signature"/>
    <property type="match status" value="1"/>
</dbReference>